<reference evidence="2 3" key="1">
    <citation type="journal article" date="2018" name="Plant Pathol. J.">
        <title>Characterization of the Lytic Bacteriophage phiEaP-8 Effective against Both Erwinia amylovora and Erwinia pyrifoliae Causing Severe Diseases in Apple and Pear.</title>
        <authorList>
            <person name="Park J."/>
            <person name="Lee G.M."/>
            <person name="Kim D."/>
            <person name="Park D.H."/>
            <person name="Oh C.S."/>
        </authorList>
    </citation>
    <scope>NUCLEOTIDE SEQUENCE [LARGE SCALE GENOMIC DNA]</scope>
</reference>
<dbReference type="GO" id="GO:0006508">
    <property type="term" value="P:proteolysis"/>
    <property type="evidence" value="ECO:0007669"/>
    <property type="project" value="UniProtKB-KW"/>
</dbReference>
<keyword evidence="2" id="KW-0645">Protease</keyword>
<dbReference type="PANTHER" id="PTHR42911:SF1">
    <property type="entry name" value="MODULATOR OF FTSH PROTEASE HFLC"/>
    <property type="match status" value="1"/>
</dbReference>
<organism evidence="2 3">
    <name type="scientific">Erwinia phage phiEaP8</name>
    <dbReference type="NCBI Taxonomy" id="2178928"/>
    <lineage>
        <taxon>Viruses</taxon>
        <taxon>Duplodnaviria</taxon>
        <taxon>Heunggongvirae</taxon>
        <taxon>Uroviricota</taxon>
        <taxon>Caudoviricetes</taxon>
        <taxon>Schitoviridae</taxon>
        <taxon>Erskinevirinae</taxon>
        <taxon>Yonginvirus</taxon>
        <taxon>Yonginvirus EaP8</taxon>
    </lineage>
</organism>
<dbReference type="RefSeq" id="YP_009889611.1">
    <property type="nucleotide sequence ID" value="NC_049510.1"/>
</dbReference>
<dbReference type="PANTHER" id="PTHR42911">
    <property type="entry name" value="MODULATOR OF FTSH PROTEASE HFLC"/>
    <property type="match status" value="1"/>
</dbReference>
<dbReference type="Pfam" id="PF01145">
    <property type="entry name" value="Band_7"/>
    <property type="match status" value="1"/>
</dbReference>
<evidence type="ECO:0000259" key="1">
    <source>
        <dbReference type="Pfam" id="PF01145"/>
    </source>
</evidence>
<dbReference type="Proteomes" id="UP000267934">
    <property type="component" value="Segment"/>
</dbReference>
<dbReference type="InterPro" id="IPR001107">
    <property type="entry name" value="Band_7"/>
</dbReference>
<evidence type="ECO:0000313" key="3">
    <source>
        <dbReference type="Proteomes" id="UP000267934"/>
    </source>
</evidence>
<evidence type="ECO:0000313" key="2">
    <source>
        <dbReference type="EMBL" id="AWN06247.1"/>
    </source>
</evidence>
<name>A0A3G1QTR3_9CAUD</name>
<dbReference type="GO" id="GO:0008233">
    <property type="term" value="F:peptidase activity"/>
    <property type="evidence" value="ECO:0007669"/>
    <property type="project" value="UniProtKB-KW"/>
</dbReference>
<accession>A0A3G1QTR3</accession>
<proteinExistence type="predicted"/>
<dbReference type="KEGG" id="vg:55819111"/>
<feature type="domain" description="Band 7" evidence="1">
    <location>
        <begin position="40"/>
        <end position="226"/>
    </location>
</feature>
<dbReference type="GeneID" id="55819111"/>
<keyword evidence="3" id="KW-1185">Reference proteome</keyword>
<keyword evidence="2" id="KW-0378">Hydrolase</keyword>
<protein>
    <submittedName>
        <fullName evidence="2">Serine protease</fullName>
    </submittedName>
</protein>
<dbReference type="EMBL" id="MH160392">
    <property type="protein sequence ID" value="AWN06247.1"/>
    <property type="molecule type" value="Genomic_DNA"/>
</dbReference>
<sequence length="307" mass="33299">MGRHLCLALLSSIQEVQEMRKILIALMLCVGAMALTGCDRVSPGEVGILVNKTGSDKGVGDVVGVGRYWTGWNTNLYTFPTFKQMKSYDDPFYFQMSDGTTIGYHIGLAYKVDPTKVSTVFQTYRKGVDDITDSDMKQKISDVLNAMASRMSTDKFIDGGKTDMINESLHQLQSEMGPVGIQIMSLSYQGRPEYPPTVIASINAKVTANQTTLQRNQEILQREAEANMARAQAAGEADVKRAQAQADADAVLVKATAEAKAIDLRGAAIQRNPSVLQLNTIEKWSGNPPQYIGGGSAVPIVSVPSVK</sequence>